<feature type="chain" id="PRO_5020416557" description="VWFA domain-containing protein" evidence="1">
    <location>
        <begin position="26"/>
        <end position="571"/>
    </location>
</feature>
<dbReference type="CDD" id="cd01465">
    <property type="entry name" value="vWA_subgroup"/>
    <property type="match status" value="1"/>
</dbReference>
<dbReference type="InterPro" id="IPR022156">
    <property type="entry name" value="Uncharacterised_YfbK_N"/>
</dbReference>
<accession>A0A4Q0YYJ3</accession>
<dbReference type="PANTHER" id="PTHR10166">
    <property type="entry name" value="VOLTAGE-DEPENDENT CALCIUM CHANNEL SUBUNIT ALPHA-2/DELTA-RELATED"/>
    <property type="match status" value="1"/>
</dbReference>
<dbReference type="Proteomes" id="UP000290287">
    <property type="component" value="Unassembled WGS sequence"/>
</dbReference>
<dbReference type="InterPro" id="IPR051173">
    <property type="entry name" value="Ca_channel_alpha-2/delta"/>
</dbReference>
<keyword evidence="1" id="KW-0732">Signal</keyword>
<protein>
    <recommendedName>
        <fullName evidence="2">VWFA domain-containing protein</fullName>
    </recommendedName>
</protein>
<gene>
    <name evidence="3" type="ORF">CS022_05860</name>
</gene>
<dbReference type="Pfam" id="PF12450">
    <property type="entry name" value="vWF_A"/>
    <property type="match status" value="1"/>
</dbReference>
<dbReference type="InterPro" id="IPR002035">
    <property type="entry name" value="VWF_A"/>
</dbReference>
<evidence type="ECO:0000256" key="1">
    <source>
        <dbReference type="SAM" id="SignalP"/>
    </source>
</evidence>
<dbReference type="OrthoDB" id="9805121at2"/>
<evidence type="ECO:0000259" key="2">
    <source>
        <dbReference type="PROSITE" id="PS50234"/>
    </source>
</evidence>
<organism evidence="3 4">
    <name type="scientific">Veronia nyctiphanis</name>
    <dbReference type="NCBI Taxonomy" id="1278244"/>
    <lineage>
        <taxon>Bacteria</taxon>
        <taxon>Pseudomonadati</taxon>
        <taxon>Pseudomonadota</taxon>
        <taxon>Gammaproteobacteria</taxon>
        <taxon>Vibrionales</taxon>
        <taxon>Vibrionaceae</taxon>
        <taxon>Veronia</taxon>
    </lineage>
</organism>
<dbReference type="AlphaFoldDB" id="A0A4Q0YYJ3"/>
<name>A0A4Q0YYJ3_9GAMM</name>
<dbReference type="PANTHER" id="PTHR10166:SF37">
    <property type="entry name" value="STOLID, ISOFORM H"/>
    <property type="match status" value="1"/>
</dbReference>
<dbReference type="SUPFAM" id="SSF53300">
    <property type="entry name" value="vWA-like"/>
    <property type="match status" value="1"/>
</dbReference>
<dbReference type="RefSeq" id="WP_129121498.1">
    <property type="nucleotide sequence ID" value="NZ_PEIB01000004.1"/>
</dbReference>
<evidence type="ECO:0000313" key="4">
    <source>
        <dbReference type="Proteomes" id="UP000290287"/>
    </source>
</evidence>
<dbReference type="PROSITE" id="PS50234">
    <property type="entry name" value="VWFA"/>
    <property type="match status" value="1"/>
</dbReference>
<dbReference type="EMBL" id="PEIB01000004">
    <property type="protein sequence ID" value="RXJ74141.1"/>
    <property type="molecule type" value="Genomic_DNA"/>
</dbReference>
<dbReference type="Pfam" id="PF00092">
    <property type="entry name" value="VWA"/>
    <property type="match status" value="1"/>
</dbReference>
<comment type="caution">
    <text evidence="3">The sequence shown here is derived from an EMBL/GenBank/DDBJ whole genome shotgun (WGS) entry which is preliminary data.</text>
</comment>
<evidence type="ECO:0000313" key="3">
    <source>
        <dbReference type="EMBL" id="RXJ74141.1"/>
    </source>
</evidence>
<reference evidence="3 4" key="1">
    <citation type="submission" date="2017-10" db="EMBL/GenBank/DDBJ databases">
        <title>Nyctiphanis sp. nov., isolated from the stomach of the euphausiid Nyctiphanes simplex (Hansen, 1911) in the Gulf of California.</title>
        <authorList>
            <person name="Gomez-Gil B."/>
            <person name="Aguilar-Mendez M."/>
            <person name="Lopez-Cortes A."/>
            <person name="Gomez-Gutierrez J."/>
            <person name="Roque A."/>
            <person name="Lang E."/>
            <person name="Gonzalez-Castillo A."/>
        </authorList>
    </citation>
    <scope>NUCLEOTIDE SEQUENCE [LARGE SCALE GENOMIC DNA]</scope>
    <source>
        <strain evidence="3 4">CAIM 600</strain>
    </source>
</reference>
<dbReference type="InterPro" id="IPR036465">
    <property type="entry name" value="vWFA_dom_sf"/>
</dbReference>
<proteinExistence type="predicted"/>
<feature type="signal peptide" evidence="1">
    <location>
        <begin position="1"/>
        <end position="25"/>
    </location>
</feature>
<dbReference type="SMART" id="SM00327">
    <property type="entry name" value="VWA"/>
    <property type="match status" value="1"/>
</dbReference>
<dbReference type="PROSITE" id="PS51257">
    <property type="entry name" value="PROKAR_LIPOPROTEIN"/>
    <property type="match status" value="1"/>
</dbReference>
<dbReference type="InterPro" id="IPR021908">
    <property type="entry name" value="YfbK_C"/>
</dbReference>
<dbReference type="Pfam" id="PF12034">
    <property type="entry name" value="YfbK_C"/>
    <property type="match status" value="1"/>
</dbReference>
<sequence>MMNNTPKFFCLSLTVLALTACTSENDTTNATKTTQPEPHEVIDVVSDENKKGDTKLPQTPKDKKLMVLHYESVDQMSTMAIQTTRVGIPQPMPPIIIEPPTSSSDRDNYLPTPSNGVFQTSVSPLSTFSVDVDTGSYANVRSYLKMGKKPPKDAVREEAFINYFDYQYPAPSNKKQPFSLYTEVAPAPWHADRQLLRLTLKGYDIPANERKPSNLVFLIDVSGSMNEANKLPLLTQSLTLMVNQLSEEDFVSIVTYAGATRLALEPTSAKNKTKILNTLKSLKAAGSTNGEGGIQLAYQQALDAKIKNGVNRVILATDGDFNVGTTNIDALKSIIEEKRKQGISLTTLGFGRGNYNDAMMEQLADIGDGNHAYIDTLHEAQKVLQRQLSGTVQSIASDVKIQIEFNPATVKEYRLIGYTNRLLKDEDFNNDAVDAGEIGAGHVVTALYEMTLAGKAGQIDDLKYQQTKQSKENNGELLEVKVRYKLPGESTSKLVKTQVTPDQITQSFDKASDDFRFASAVAAFAQKLKANQYLTTMNYTEIADIARKSRGEDPFNYRGEFVSLVELAPTL</sequence>
<feature type="domain" description="VWFA" evidence="2">
    <location>
        <begin position="214"/>
        <end position="392"/>
    </location>
</feature>
<dbReference type="Gene3D" id="3.40.50.410">
    <property type="entry name" value="von Willebrand factor, type A domain"/>
    <property type="match status" value="1"/>
</dbReference>
<keyword evidence="4" id="KW-1185">Reference proteome</keyword>